<protein>
    <submittedName>
        <fullName evidence="1">Uncharacterized protein</fullName>
    </submittedName>
</protein>
<evidence type="ECO:0000313" key="1">
    <source>
        <dbReference type="EMBL" id="KAJ2806418.1"/>
    </source>
</evidence>
<name>A0ACC1LE60_9FUNG</name>
<proteinExistence type="predicted"/>
<gene>
    <name evidence="1" type="ORF">H4R21_000876</name>
</gene>
<evidence type="ECO:0000313" key="2">
    <source>
        <dbReference type="Proteomes" id="UP001140087"/>
    </source>
</evidence>
<accession>A0ACC1LE60</accession>
<dbReference type="EMBL" id="JANBUN010000143">
    <property type="protein sequence ID" value="KAJ2806418.1"/>
    <property type="molecule type" value="Genomic_DNA"/>
</dbReference>
<organism evidence="1 2">
    <name type="scientific">Coemansia helicoidea</name>
    <dbReference type="NCBI Taxonomy" id="1286919"/>
    <lineage>
        <taxon>Eukaryota</taxon>
        <taxon>Fungi</taxon>
        <taxon>Fungi incertae sedis</taxon>
        <taxon>Zoopagomycota</taxon>
        <taxon>Kickxellomycotina</taxon>
        <taxon>Kickxellomycetes</taxon>
        <taxon>Kickxellales</taxon>
        <taxon>Kickxellaceae</taxon>
        <taxon>Coemansia</taxon>
    </lineage>
</organism>
<sequence length="806" mass="87924">MAGKGKGKARAPAMSLFHMPTAVLEGLRLPRRLNLRVSAARAPGGDTRSGAAHYSTPHADDAAGLPRAFAAARVAKPTCHACGGRDFDGIDEQRAHFKTAAHQANAASKLEWRRLNPGVEIAAGEYPWHTVDDGEADAAEPDWSESDDSLVAGDSGARAAPRRAQHVAADRDSDADGEEADGSPFLWFAPAAAESDADDASRSVTAYGVYRRMLVPKGTGDAYVDADHMVQELRQMQLPEAPTKTQRELMNERREQAERRREQAEQRREAAKSGDDDGASGSSSGADSALPAIDPQSSLWTIIGSNGGFFAAAVFDNRTGTVIAHKTMQRYTTRRKQGGLQSRQDSSMGSAANSAGAQIRRYNERKLQEDTHELLRRWQPLLAASTFVFVRVPRPSRKAFFPPASAAGCVQWGDPRIRSVPVTMGRPTLTELQRVYLDLTTVRVTTFDLSRSSLPGPRPAEAGSAESGGDDDDGAVSDHTLEPEPRPDLIEFLHATAQMIADAAQTDEQIVAHLCDNLATFLDALSDPAVGMRYLEGAAGVQGHRTPTLLHLAAAQGRAELVGFLMDNGEDPTITNGRPPLFAGGMTAYEVAKDRATRDAFRIYRFKHEGEPDGVEWERTRVPPPLSHDQQRANQERAREKKKREQDRRKQRAKEQKTRRQRAQQIAAADDAALDEAARDTPQQEPPYSLRRRVGGLSSAELHARTLAMASAAWTPQAAATPAPEPKQRPVSPASQRAIDRELRFQAAERRRLAQKTPAAVRRATTSTDPCTHCGRPLHGLVPFEQFDWKCCSIECLHAHQAQQGA</sequence>
<reference evidence="1" key="1">
    <citation type="submission" date="2022-07" db="EMBL/GenBank/DDBJ databases">
        <title>Phylogenomic reconstructions and comparative analyses of Kickxellomycotina fungi.</title>
        <authorList>
            <person name="Reynolds N.K."/>
            <person name="Stajich J.E."/>
            <person name="Barry K."/>
            <person name="Grigoriev I.V."/>
            <person name="Crous P."/>
            <person name="Smith M.E."/>
        </authorList>
    </citation>
    <scope>NUCLEOTIDE SEQUENCE</scope>
    <source>
        <strain evidence="1">BCRC 34780</strain>
    </source>
</reference>
<dbReference type="Proteomes" id="UP001140087">
    <property type="component" value="Unassembled WGS sequence"/>
</dbReference>
<keyword evidence="2" id="KW-1185">Reference proteome</keyword>
<comment type="caution">
    <text evidence="1">The sequence shown here is derived from an EMBL/GenBank/DDBJ whole genome shotgun (WGS) entry which is preliminary data.</text>
</comment>